<evidence type="ECO:0008006" key="2">
    <source>
        <dbReference type="Google" id="ProtNLM"/>
    </source>
</evidence>
<proteinExistence type="predicted"/>
<evidence type="ECO:0000313" key="1">
    <source>
        <dbReference type="EMBL" id="QHU02083.1"/>
    </source>
</evidence>
<dbReference type="AlphaFoldDB" id="A0A6C0J9X8"/>
<dbReference type="SUPFAM" id="SSF55979">
    <property type="entry name" value="DNA clamp"/>
    <property type="match status" value="1"/>
</dbReference>
<protein>
    <recommendedName>
        <fullName evidence="2">Proliferating cell nuclear antigen PCNA N-terminal domain-containing protein</fullName>
    </recommendedName>
</protein>
<dbReference type="EMBL" id="MN740353">
    <property type="protein sequence ID" value="QHU02083.1"/>
    <property type="molecule type" value="Genomic_DNA"/>
</dbReference>
<reference evidence="1" key="1">
    <citation type="journal article" date="2020" name="Nature">
        <title>Giant virus diversity and host interactions through global metagenomics.</title>
        <authorList>
            <person name="Schulz F."/>
            <person name="Roux S."/>
            <person name="Paez-Espino D."/>
            <person name="Jungbluth S."/>
            <person name="Walsh D.A."/>
            <person name="Denef V.J."/>
            <person name="McMahon K.D."/>
            <person name="Konstantinidis K.T."/>
            <person name="Eloe-Fadrosh E.A."/>
            <person name="Kyrpides N.C."/>
            <person name="Woyke T."/>
        </authorList>
    </citation>
    <scope>NUCLEOTIDE SEQUENCE</scope>
    <source>
        <strain evidence="1">GVMAG-M-3300025880-56</strain>
    </source>
</reference>
<dbReference type="InterPro" id="IPR046938">
    <property type="entry name" value="DNA_clamp_sf"/>
</dbReference>
<organism evidence="1">
    <name type="scientific">viral metagenome</name>
    <dbReference type="NCBI Taxonomy" id="1070528"/>
    <lineage>
        <taxon>unclassified sequences</taxon>
        <taxon>metagenomes</taxon>
        <taxon>organismal metagenomes</taxon>
    </lineage>
</organism>
<name>A0A6C0J9X8_9ZZZZ</name>
<accession>A0A6C0J9X8</accession>
<sequence>MNKYFDFKDKEEVDNEENFKIKFNNGSFFKNFVDFLSLLSTIDKESNKEGNKYCWLLVNKKGIAASANYNNNAKVKNINSMFKINLLSEQFTDYSVKRTIELNINPKNIQTLCKNINRSDEIILYSFGSKLSIKVYTHNLKKVETKEIIVEEVNFPLQEDNSFYREFCDTSYTIHASEMSNLKKGIGFKSEIVQIKLHQDKLLEFNSTSHGISPLFIAYGNVDEKNKTDILVMCSHIHLLSKLSNMCTKIRFYESKVLENEDKNIKFIKISASIDKPVYMGNIDIIISNIQ</sequence>
<dbReference type="Gene3D" id="3.70.10.10">
    <property type="match status" value="1"/>
</dbReference>